<feature type="chain" id="PRO_5035457472" evidence="1">
    <location>
        <begin position="22"/>
        <end position="164"/>
    </location>
</feature>
<evidence type="ECO:0000313" key="2">
    <source>
        <dbReference type="EMBL" id="CAH1246468.1"/>
    </source>
</evidence>
<dbReference type="Proteomes" id="UP000838412">
    <property type="component" value="Chromosome 15"/>
</dbReference>
<accession>A0A8J9Z3K5</accession>
<evidence type="ECO:0000313" key="3">
    <source>
        <dbReference type="Proteomes" id="UP000838412"/>
    </source>
</evidence>
<protein>
    <submittedName>
        <fullName evidence="2">Hypp7730 protein</fullName>
    </submittedName>
</protein>
<organism evidence="2 3">
    <name type="scientific">Branchiostoma lanceolatum</name>
    <name type="common">Common lancelet</name>
    <name type="synonym">Amphioxus lanceolatum</name>
    <dbReference type="NCBI Taxonomy" id="7740"/>
    <lineage>
        <taxon>Eukaryota</taxon>
        <taxon>Metazoa</taxon>
        <taxon>Chordata</taxon>
        <taxon>Cephalochordata</taxon>
        <taxon>Leptocardii</taxon>
        <taxon>Amphioxiformes</taxon>
        <taxon>Branchiostomatidae</taxon>
        <taxon>Branchiostoma</taxon>
    </lineage>
</organism>
<reference evidence="2" key="1">
    <citation type="submission" date="2022-01" db="EMBL/GenBank/DDBJ databases">
        <authorList>
            <person name="Braso-Vives M."/>
        </authorList>
    </citation>
    <scope>NUCLEOTIDE SEQUENCE</scope>
</reference>
<feature type="signal peptide" evidence="1">
    <location>
        <begin position="1"/>
        <end position="21"/>
    </location>
</feature>
<dbReference type="AlphaFoldDB" id="A0A8J9Z3K5"/>
<gene>
    <name evidence="2" type="primary">Hypp7730</name>
    <name evidence="2" type="ORF">BLAG_LOCUS8479</name>
</gene>
<evidence type="ECO:0000256" key="1">
    <source>
        <dbReference type="SAM" id="SignalP"/>
    </source>
</evidence>
<dbReference type="OrthoDB" id="10044228at2759"/>
<name>A0A8J9Z3K5_BRALA</name>
<sequence length="164" mass="18312">MGIFALLVVTLVVSLSGATHSDTDWKRSLFHLVSPEESDGSHEVPSHQRFGLLPESGELEAGGLNRKSRKASAAALFRPPNRFGRSRSPAMWLDSPNRFGRSTRYSLPFDIPRRFGRGFSLDSDVPIRFGREGEEAEETPKKSWSIMSFQRPFRFGRASAASQV</sequence>
<keyword evidence="1" id="KW-0732">Signal</keyword>
<keyword evidence="3" id="KW-1185">Reference proteome</keyword>
<dbReference type="EMBL" id="OV696700">
    <property type="protein sequence ID" value="CAH1246468.1"/>
    <property type="molecule type" value="Genomic_DNA"/>
</dbReference>
<proteinExistence type="predicted"/>